<evidence type="ECO:0000259" key="6">
    <source>
        <dbReference type="PROSITE" id="PS50011"/>
    </source>
</evidence>
<evidence type="ECO:0000313" key="7">
    <source>
        <dbReference type="EMBL" id="KAE8674399.1"/>
    </source>
</evidence>
<keyword evidence="4" id="KW-0418">Kinase</keyword>
<dbReference type="FunFam" id="3.30.200.20:FF:000042">
    <property type="entry name" value="Aurora kinase A"/>
    <property type="match status" value="1"/>
</dbReference>
<dbReference type="AlphaFoldDB" id="A0A6A2YE90"/>
<keyword evidence="8" id="KW-1185">Reference proteome</keyword>
<evidence type="ECO:0000256" key="2">
    <source>
        <dbReference type="ARBA" id="ARBA00022679"/>
    </source>
</evidence>
<dbReference type="SUPFAM" id="SSF56112">
    <property type="entry name" value="Protein kinase-like (PK-like)"/>
    <property type="match status" value="1"/>
</dbReference>
<dbReference type="GO" id="GO:0005524">
    <property type="term" value="F:ATP binding"/>
    <property type="evidence" value="ECO:0007669"/>
    <property type="project" value="UniProtKB-KW"/>
</dbReference>
<evidence type="ECO:0000256" key="5">
    <source>
        <dbReference type="ARBA" id="ARBA00022840"/>
    </source>
</evidence>
<dbReference type="Proteomes" id="UP000436088">
    <property type="component" value="Unassembled WGS sequence"/>
</dbReference>
<dbReference type="Gene3D" id="3.30.200.20">
    <property type="entry name" value="Phosphorylase Kinase, domain 1"/>
    <property type="match status" value="1"/>
</dbReference>
<evidence type="ECO:0000313" key="8">
    <source>
        <dbReference type="Proteomes" id="UP000436088"/>
    </source>
</evidence>
<gene>
    <name evidence="7" type="ORF">F3Y22_tig00111758pilonHSYRG00340</name>
</gene>
<comment type="caution">
    <text evidence="7">The sequence shown here is derived from an EMBL/GenBank/DDBJ whole genome shotgun (WGS) entry which is preliminary data.</text>
</comment>
<sequence length="132" mass="15104">MRGASLRTREFCGLSKRSIGGRNCHRKHVEDGSNDQTSFLHRKYELGYGTLAKVYHARYLPTGKSVAMKVVGKEKVIRVGMMEQIQREIFVMKMVKHPNIVDLHEVMASKSKIYFAMKLVRGGELFFKIVKG</sequence>
<accession>A0A6A2YE90</accession>
<organism evidence="7 8">
    <name type="scientific">Hibiscus syriacus</name>
    <name type="common">Rose of Sharon</name>
    <dbReference type="NCBI Taxonomy" id="106335"/>
    <lineage>
        <taxon>Eukaryota</taxon>
        <taxon>Viridiplantae</taxon>
        <taxon>Streptophyta</taxon>
        <taxon>Embryophyta</taxon>
        <taxon>Tracheophyta</taxon>
        <taxon>Spermatophyta</taxon>
        <taxon>Magnoliopsida</taxon>
        <taxon>eudicotyledons</taxon>
        <taxon>Gunneridae</taxon>
        <taxon>Pentapetalae</taxon>
        <taxon>rosids</taxon>
        <taxon>malvids</taxon>
        <taxon>Malvales</taxon>
        <taxon>Malvaceae</taxon>
        <taxon>Malvoideae</taxon>
        <taxon>Hibiscus</taxon>
    </lineage>
</organism>
<dbReference type="Pfam" id="PF00069">
    <property type="entry name" value="Pkinase"/>
    <property type="match status" value="1"/>
</dbReference>
<evidence type="ECO:0000256" key="3">
    <source>
        <dbReference type="ARBA" id="ARBA00022741"/>
    </source>
</evidence>
<dbReference type="InterPro" id="IPR000719">
    <property type="entry name" value="Prot_kinase_dom"/>
</dbReference>
<evidence type="ECO:0000256" key="1">
    <source>
        <dbReference type="ARBA" id="ARBA00022527"/>
    </source>
</evidence>
<dbReference type="PANTHER" id="PTHR43895">
    <property type="entry name" value="CALCIUM/CALMODULIN-DEPENDENT PROTEIN KINASE KINASE-RELATED"/>
    <property type="match status" value="1"/>
</dbReference>
<dbReference type="PROSITE" id="PS50011">
    <property type="entry name" value="PROTEIN_KINASE_DOM"/>
    <property type="match status" value="1"/>
</dbReference>
<keyword evidence="3" id="KW-0547">Nucleotide-binding</keyword>
<keyword evidence="2" id="KW-0808">Transferase</keyword>
<protein>
    <recommendedName>
        <fullName evidence="6">Protein kinase domain-containing protein</fullName>
    </recommendedName>
</protein>
<feature type="domain" description="Protein kinase" evidence="6">
    <location>
        <begin position="40"/>
        <end position="132"/>
    </location>
</feature>
<dbReference type="GO" id="GO:0004674">
    <property type="term" value="F:protein serine/threonine kinase activity"/>
    <property type="evidence" value="ECO:0007669"/>
    <property type="project" value="UniProtKB-KW"/>
</dbReference>
<evidence type="ECO:0000256" key="4">
    <source>
        <dbReference type="ARBA" id="ARBA00022777"/>
    </source>
</evidence>
<dbReference type="PANTHER" id="PTHR43895:SF91">
    <property type="entry name" value="CBL-INTERACTING SERINE_THREONINE-PROTEIN KINASE 6"/>
    <property type="match status" value="1"/>
</dbReference>
<reference evidence="7" key="1">
    <citation type="submission" date="2019-09" db="EMBL/GenBank/DDBJ databases">
        <title>Draft genome information of white flower Hibiscus syriacus.</title>
        <authorList>
            <person name="Kim Y.-M."/>
        </authorList>
    </citation>
    <scope>NUCLEOTIDE SEQUENCE [LARGE SCALE GENOMIC DNA]</scope>
    <source>
        <strain evidence="7">YM2019G1</strain>
    </source>
</reference>
<dbReference type="InterPro" id="IPR011009">
    <property type="entry name" value="Kinase-like_dom_sf"/>
</dbReference>
<dbReference type="EMBL" id="VEPZ02001419">
    <property type="protein sequence ID" value="KAE8674399.1"/>
    <property type="molecule type" value="Genomic_DNA"/>
</dbReference>
<keyword evidence="1" id="KW-0723">Serine/threonine-protein kinase</keyword>
<name>A0A6A2YE90_HIBSY</name>
<keyword evidence="5" id="KW-0067">ATP-binding</keyword>
<proteinExistence type="predicted"/>
<dbReference type="GO" id="GO:0007165">
    <property type="term" value="P:signal transduction"/>
    <property type="evidence" value="ECO:0007669"/>
    <property type="project" value="TreeGrafter"/>
</dbReference>